<dbReference type="Pfam" id="PF01370">
    <property type="entry name" value="Epimerase"/>
    <property type="match status" value="1"/>
</dbReference>
<protein>
    <submittedName>
        <fullName evidence="2">NAD-dependent epimerase/dehydratase</fullName>
    </submittedName>
</protein>
<feature type="domain" description="NAD-dependent epimerase/dehydratase" evidence="1">
    <location>
        <begin position="4"/>
        <end position="219"/>
    </location>
</feature>
<dbReference type="PANTHER" id="PTHR43245:SF24">
    <property type="entry name" value="DEHYDROGENASE"/>
    <property type="match status" value="1"/>
</dbReference>
<dbReference type="EMBL" id="CP002666">
    <property type="protein sequence ID" value="AEE47323.1"/>
    <property type="molecule type" value="Genomic_DNA"/>
</dbReference>
<dbReference type="STRING" id="590998.Celf_3209"/>
<dbReference type="Proteomes" id="UP000008460">
    <property type="component" value="Chromosome"/>
</dbReference>
<organism evidence="2 3">
    <name type="scientific">Cellulomonas fimi (strain ATCC 484 / DSM 20113 / JCM 1341 / CCUG 24087 / LMG 16345 / NBRC 15513 / NCIMB 8980 / NCTC 7547 / NRS-133)</name>
    <dbReference type="NCBI Taxonomy" id="590998"/>
    <lineage>
        <taxon>Bacteria</taxon>
        <taxon>Bacillati</taxon>
        <taxon>Actinomycetota</taxon>
        <taxon>Actinomycetes</taxon>
        <taxon>Micrococcales</taxon>
        <taxon>Cellulomonadaceae</taxon>
        <taxon>Cellulomonas</taxon>
    </lineage>
</organism>
<evidence type="ECO:0000313" key="3">
    <source>
        <dbReference type="Proteomes" id="UP000008460"/>
    </source>
</evidence>
<evidence type="ECO:0000313" key="2">
    <source>
        <dbReference type="EMBL" id="AEE47323.1"/>
    </source>
</evidence>
<dbReference type="Gene3D" id="3.40.50.720">
    <property type="entry name" value="NAD(P)-binding Rossmann-like Domain"/>
    <property type="match status" value="1"/>
</dbReference>
<gene>
    <name evidence="2" type="ordered locus">Celf_3209</name>
</gene>
<dbReference type="InterPro" id="IPR050177">
    <property type="entry name" value="Lipid_A_modif_metabolic_enz"/>
</dbReference>
<sequence>MRLLLTGSNGFLGTRIVADAHARGWEVVGVGRAASPGSPVDTYVRHDLTRPVPADAVPGTVDAVVHCAALASPWAPPQEFVAANVDATRHVARWAADHGAPPLVLVSSSSVLYRDEDQLGLTEDSPVPPDHEQINVYSRTKRISERVVAQYPGAWSVLRPRAVFGVGDTVLLPRILRLAERGALPVLEPRDGPRVRVDLTDVHTAAHYVTEAVERGVTGTYHLTNAEPVDLYPFLLDVLQRLGAHPRTVHVPAAAVRAAARAGEVASATLLGWREPPLTRFGVSVLSRSKTFDVSRTLRDLGAPAVSLDESVDRLVRAHG</sequence>
<dbReference type="PANTHER" id="PTHR43245">
    <property type="entry name" value="BIFUNCTIONAL POLYMYXIN RESISTANCE PROTEIN ARNA"/>
    <property type="match status" value="1"/>
</dbReference>
<reference evidence="2 3" key="1">
    <citation type="submission" date="2011-04" db="EMBL/GenBank/DDBJ databases">
        <title>Complete sequence of Cellulomonas fimi ATCC 484.</title>
        <authorList>
            <consortium name="US DOE Joint Genome Institute"/>
            <person name="Lucas S."/>
            <person name="Han J."/>
            <person name="Lapidus A."/>
            <person name="Cheng J.-F."/>
            <person name="Goodwin L."/>
            <person name="Pitluck S."/>
            <person name="Peters L."/>
            <person name="Chertkov O."/>
            <person name="Detter J.C."/>
            <person name="Han C."/>
            <person name="Tapia R."/>
            <person name="Land M."/>
            <person name="Hauser L."/>
            <person name="Kyrpides N."/>
            <person name="Ivanova N."/>
            <person name="Ovchinnikova G."/>
            <person name="Pagani I."/>
            <person name="Mead D."/>
            <person name="Brumm P."/>
            <person name="Woyke T."/>
        </authorList>
    </citation>
    <scope>NUCLEOTIDE SEQUENCE [LARGE SCALE GENOMIC DNA]</scope>
    <source>
        <strain evidence="3">ATCC 484 / DSM 20113 / JCM 1341 / NBRC 15513 / NCIMB 8980 / NCTC 7547</strain>
    </source>
</reference>
<dbReference type="eggNOG" id="COG0451">
    <property type="taxonomic scope" value="Bacteria"/>
</dbReference>
<dbReference type="AlphaFoldDB" id="F4H0F4"/>
<dbReference type="SUPFAM" id="SSF51735">
    <property type="entry name" value="NAD(P)-binding Rossmann-fold domains"/>
    <property type="match status" value="1"/>
</dbReference>
<keyword evidence="3" id="KW-1185">Reference proteome</keyword>
<accession>F4H0F4</accession>
<name>F4H0F4_CELFA</name>
<dbReference type="InterPro" id="IPR036291">
    <property type="entry name" value="NAD(P)-bd_dom_sf"/>
</dbReference>
<dbReference type="KEGG" id="cfi:Celf_3209"/>
<proteinExistence type="predicted"/>
<dbReference type="InterPro" id="IPR001509">
    <property type="entry name" value="Epimerase_deHydtase"/>
</dbReference>
<evidence type="ECO:0000259" key="1">
    <source>
        <dbReference type="Pfam" id="PF01370"/>
    </source>
</evidence>
<dbReference type="RefSeq" id="WP_013772347.1">
    <property type="nucleotide sequence ID" value="NC_015514.1"/>
</dbReference>
<dbReference type="HOGENOM" id="CLU_007383_6_1_11"/>